<dbReference type="Proteomes" id="UP000313359">
    <property type="component" value="Unassembled WGS sequence"/>
</dbReference>
<name>A0A5C2RSF4_9APHY</name>
<accession>A0A5C2RSF4</accession>
<dbReference type="AlphaFoldDB" id="A0A5C2RSF4"/>
<organism evidence="1 2">
    <name type="scientific">Lentinus tigrinus ALCF2SS1-6</name>
    <dbReference type="NCBI Taxonomy" id="1328759"/>
    <lineage>
        <taxon>Eukaryota</taxon>
        <taxon>Fungi</taxon>
        <taxon>Dikarya</taxon>
        <taxon>Basidiomycota</taxon>
        <taxon>Agaricomycotina</taxon>
        <taxon>Agaricomycetes</taxon>
        <taxon>Polyporales</taxon>
        <taxon>Polyporaceae</taxon>
        <taxon>Lentinus</taxon>
    </lineage>
</organism>
<protein>
    <submittedName>
        <fullName evidence="1">Uncharacterized protein</fullName>
    </submittedName>
</protein>
<keyword evidence="2" id="KW-1185">Reference proteome</keyword>
<evidence type="ECO:0000313" key="1">
    <source>
        <dbReference type="EMBL" id="RPD54091.1"/>
    </source>
</evidence>
<reference evidence="1" key="1">
    <citation type="journal article" date="2018" name="Genome Biol. Evol.">
        <title>Genomics and development of Lentinus tigrinus, a white-rot wood-decaying mushroom with dimorphic fruiting bodies.</title>
        <authorList>
            <person name="Wu B."/>
            <person name="Xu Z."/>
            <person name="Knudson A."/>
            <person name="Carlson A."/>
            <person name="Chen N."/>
            <person name="Kovaka S."/>
            <person name="LaButti K."/>
            <person name="Lipzen A."/>
            <person name="Pennachio C."/>
            <person name="Riley R."/>
            <person name="Schakwitz W."/>
            <person name="Umezawa K."/>
            <person name="Ohm R.A."/>
            <person name="Grigoriev I.V."/>
            <person name="Nagy L.G."/>
            <person name="Gibbons J."/>
            <person name="Hibbett D."/>
        </authorList>
    </citation>
    <scope>NUCLEOTIDE SEQUENCE [LARGE SCALE GENOMIC DNA]</scope>
    <source>
        <strain evidence="1">ALCF2SS1-6</strain>
    </source>
</reference>
<dbReference type="EMBL" id="ML122311">
    <property type="protein sequence ID" value="RPD54091.1"/>
    <property type="molecule type" value="Genomic_DNA"/>
</dbReference>
<dbReference type="OrthoDB" id="3261476at2759"/>
<sequence>MSDGTISVDHLTIQRYAAHEALSLQRLLTVTSQPPDNMAPHVKTEHHVSWWRSTEKSGILQDGEGWVEQALDLEPAELNVVTVEAVLAQSAALLMFAFPGMETVQLTLDMIDRNEIMVSVDRTLGHWAQNSWEVTAGLVKKNISVPEGNPPEQSDELAMGHNRWSLWIVEKAGIAQFMNRILTQFSMADVNPVNTPLDANMCLHAHNGPENLKTKTLYQAMQLSQYASNPRPPHLTTAKRVMCYLKGTQNLGKNNPPNYPKSTQFVREVFSGSLG</sequence>
<evidence type="ECO:0000313" key="2">
    <source>
        <dbReference type="Proteomes" id="UP000313359"/>
    </source>
</evidence>
<dbReference type="STRING" id="1328759.A0A5C2RSF4"/>
<gene>
    <name evidence="1" type="ORF">L227DRAFT_616521</name>
</gene>
<proteinExistence type="predicted"/>